<feature type="signal peptide" evidence="1">
    <location>
        <begin position="1"/>
        <end position="28"/>
    </location>
</feature>
<keyword evidence="1" id="KW-0732">Signal</keyword>
<dbReference type="RefSeq" id="WP_046305937.1">
    <property type="nucleotide sequence ID" value="NZ_CAMLQC010000005.1"/>
</dbReference>
<sequence>MKSNKPFYQKWWLWLVAFFALTFFTNNSTSNEQQGIQANEARSVEINHKNNAPQAKAKVQELVVKHNNKKPTKQVLTVNKNIVQKTQFNQVKYYRQGKSRVVYIAPRSGRRYHYDPNCRGLRPARGNISKISKKNAVSRGYTLCKWED</sequence>
<feature type="chain" id="PRO_5038793345" evidence="1">
    <location>
        <begin position="29"/>
        <end position="148"/>
    </location>
</feature>
<accession>A0A0F4LTU7</accession>
<organism evidence="2 3">
    <name type="scientific">Lactobacillus apis</name>
    <dbReference type="NCBI Taxonomy" id="303541"/>
    <lineage>
        <taxon>Bacteria</taxon>
        <taxon>Bacillati</taxon>
        <taxon>Bacillota</taxon>
        <taxon>Bacilli</taxon>
        <taxon>Lactobacillales</taxon>
        <taxon>Lactobacillaceae</taxon>
        <taxon>Lactobacillus</taxon>
    </lineage>
</organism>
<dbReference type="EMBL" id="JXLG01000003">
    <property type="protein sequence ID" value="KJY62182.1"/>
    <property type="molecule type" value="Genomic_DNA"/>
</dbReference>
<comment type="caution">
    <text evidence="2">The sequence shown here is derived from an EMBL/GenBank/DDBJ whole genome shotgun (WGS) entry which is preliminary data.</text>
</comment>
<evidence type="ECO:0000256" key="1">
    <source>
        <dbReference type="SAM" id="SignalP"/>
    </source>
</evidence>
<gene>
    <name evidence="2" type="primary">laaP</name>
    <name evidence="2" type="ORF">JF72_01630</name>
</gene>
<keyword evidence="3" id="KW-1185">Reference proteome</keyword>
<dbReference type="AlphaFoldDB" id="A0A0F4LTU7"/>
<evidence type="ECO:0000313" key="3">
    <source>
        <dbReference type="Proteomes" id="UP000033682"/>
    </source>
</evidence>
<dbReference type="PATRIC" id="fig|303541.3.peg.307"/>
<reference evidence="2 3" key="1">
    <citation type="submission" date="2015-01" db="EMBL/GenBank/DDBJ databases">
        <title>Comparative genomics of the lactic acid bacteria isolated from the honey bee gut.</title>
        <authorList>
            <person name="Ellegaard K.M."/>
            <person name="Tamarit D."/>
            <person name="Javelind E."/>
            <person name="Olofsson T."/>
            <person name="Andersson S.G."/>
            <person name="Vasquez A."/>
        </authorList>
    </citation>
    <scope>NUCLEOTIDE SEQUENCE [LARGE SCALE GENOMIC DNA]</scope>
    <source>
        <strain evidence="2 3">Hma11</strain>
    </source>
</reference>
<protein>
    <submittedName>
        <fullName evidence="2">LaaP</fullName>
    </submittedName>
</protein>
<name>A0A0F4LTU7_9LACO</name>
<dbReference type="Proteomes" id="UP000033682">
    <property type="component" value="Unassembled WGS sequence"/>
</dbReference>
<evidence type="ECO:0000313" key="2">
    <source>
        <dbReference type="EMBL" id="KJY62182.1"/>
    </source>
</evidence>
<dbReference type="HOGENOM" id="CLU_120914_0_0_9"/>
<dbReference type="STRING" id="303541.JF72_01630"/>
<proteinExistence type="predicted"/>